<organism evidence="2 3">
    <name type="scientific">Paenibacillus mendelii</name>
    <dbReference type="NCBI Taxonomy" id="206163"/>
    <lineage>
        <taxon>Bacteria</taxon>
        <taxon>Bacillati</taxon>
        <taxon>Bacillota</taxon>
        <taxon>Bacilli</taxon>
        <taxon>Bacillales</taxon>
        <taxon>Paenibacillaceae</taxon>
        <taxon>Paenibacillus</taxon>
    </lineage>
</organism>
<dbReference type="Pfam" id="PF18952">
    <property type="entry name" value="DUF5696"/>
    <property type="match status" value="1"/>
</dbReference>
<gene>
    <name evidence="2" type="ORF">ACFFJ8_16525</name>
</gene>
<dbReference type="Gene3D" id="3.20.20.80">
    <property type="entry name" value="Glycosidases"/>
    <property type="match status" value="1"/>
</dbReference>
<evidence type="ECO:0000313" key="3">
    <source>
        <dbReference type="Proteomes" id="UP001589818"/>
    </source>
</evidence>
<reference evidence="2 3" key="1">
    <citation type="submission" date="2024-09" db="EMBL/GenBank/DDBJ databases">
        <authorList>
            <person name="Sun Q."/>
            <person name="Mori K."/>
        </authorList>
    </citation>
    <scope>NUCLEOTIDE SEQUENCE [LARGE SCALE GENOMIC DNA]</scope>
    <source>
        <strain evidence="2 3">CCM 4839</strain>
    </source>
</reference>
<feature type="chain" id="PRO_5046398782" evidence="1">
    <location>
        <begin position="31"/>
        <end position="767"/>
    </location>
</feature>
<sequence length="767" mass="85646">MNKRLAFGFVLAAALIVAIIPLLSATEASTAEPQKQETKSDSKDMASIEEGGNVLYENATKDKTEIAAIPVAENETFRMFVEGKGLVYVVNKKNGKVWYSYPADRSRLKGSQKDLIENPVIIKYTQAGSAPAPTYPGKEEGKVTASEIDGGVRISYDLASIELKFAIEYRLTSDGMTLKVPFGLIQENVKNRLISLELLPYFDAAHATEQGYLFIPDGSGALINFKAAHLNYFDRYSQPVYGGDTAFTSQVLEQSAKIPAGYLYPSPKEKIALPVFGMQRGDQGYAAFITEGDHDARINASPSGYQNQDYYRSSVEFIYRNNDSIYIGDSGEVPLTQGRIIEGDRSVKYVLLEDEQVSYVGMAQVYRSYLTNERDIKPVSSSQPAFQLSLFGGVKRDEMIGSTFITMTTFKQAREIIDVFAGRGIQSIELTYEGWSIEGIYGKQPKHFPAERSLGGEKELKRLIAYAKSKGVSIYLTANYVKPFAENASFRPSKNAVRGIGREVMSLYDSHLATRQTILSREYYMIKPNYVIDKYLSKEIGEYTELGASGLKLDYVGDLLYSDQDLKNTFSRKQTMGAWTQLLDYTRSKVGHAAVDYGFAYTLGHVDRIDNAPTDSSHFVFEDETVPFYQLVVGGLVPMSGEPSNLRDDAVKDALRLIEYGVAPSYYLTYEDTSEIKRSLYAMLFSSVYKDWLDKAIAEFDGAKQLFQEIAGQPLIDHRKLEDHAYMSTYANGTQVIVNYSSSPITYENHTIEALRFALVKKGDGRE</sequence>
<evidence type="ECO:0000256" key="1">
    <source>
        <dbReference type="SAM" id="SignalP"/>
    </source>
</evidence>
<feature type="signal peptide" evidence="1">
    <location>
        <begin position="1"/>
        <end position="30"/>
    </location>
</feature>
<keyword evidence="3" id="KW-1185">Reference proteome</keyword>
<keyword evidence="1" id="KW-0732">Signal</keyword>
<proteinExistence type="predicted"/>
<name>A0ABV6JAT7_9BACL</name>
<dbReference type="RefSeq" id="WP_204819029.1">
    <property type="nucleotide sequence ID" value="NZ_JANHOF010000018.1"/>
</dbReference>
<dbReference type="Proteomes" id="UP001589818">
    <property type="component" value="Unassembled WGS sequence"/>
</dbReference>
<dbReference type="EMBL" id="JBHLVF010000028">
    <property type="protein sequence ID" value="MFC0392973.1"/>
    <property type="molecule type" value="Genomic_DNA"/>
</dbReference>
<comment type="caution">
    <text evidence="2">The sequence shown here is derived from an EMBL/GenBank/DDBJ whole genome shotgun (WGS) entry which is preliminary data.</text>
</comment>
<dbReference type="InterPro" id="IPR043751">
    <property type="entry name" value="DUF5696"/>
</dbReference>
<protein>
    <submittedName>
        <fullName evidence="2">DUF5696 domain-containing protein</fullName>
    </submittedName>
</protein>
<accession>A0ABV6JAT7</accession>
<evidence type="ECO:0000313" key="2">
    <source>
        <dbReference type="EMBL" id="MFC0392973.1"/>
    </source>
</evidence>